<dbReference type="AlphaFoldDB" id="A0A1H2F4Y6"/>
<dbReference type="PANTHER" id="PTHR43852">
    <property type="entry name" value="NUCLEOTIDYLTRANSFERASE"/>
    <property type="match status" value="1"/>
</dbReference>
<proteinExistence type="predicted"/>
<dbReference type="Proteomes" id="UP000243063">
    <property type="component" value="Chromosome I"/>
</dbReference>
<dbReference type="InterPro" id="IPR041633">
    <property type="entry name" value="Polbeta"/>
</dbReference>
<dbReference type="EMBL" id="LT629780">
    <property type="protein sequence ID" value="SDU02436.1"/>
    <property type="molecule type" value="Genomic_DNA"/>
</dbReference>
<accession>A0A1H2F4Y6</accession>
<keyword evidence="2" id="KW-0808">Transferase</keyword>
<keyword evidence="3" id="KW-1185">Reference proteome</keyword>
<organism evidence="2 3">
    <name type="scientific">Geopseudomonas guangdongensis</name>
    <dbReference type="NCBI Taxonomy" id="1245526"/>
    <lineage>
        <taxon>Bacteria</taxon>
        <taxon>Pseudomonadati</taxon>
        <taxon>Pseudomonadota</taxon>
        <taxon>Gammaproteobacteria</taxon>
        <taxon>Pseudomonadales</taxon>
        <taxon>Pseudomonadaceae</taxon>
        <taxon>Geopseudomonas</taxon>
    </lineage>
</organism>
<dbReference type="CDD" id="cd05403">
    <property type="entry name" value="NT_KNTase_like"/>
    <property type="match status" value="1"/>
</dbReference>
<dbReference type="InterPro" id="IPR052930">
    <property type="entry name" value="TA_antitoxin_MntA"/>
</dbReference>
<dbReference type="SUPFAM" id="SSF81301">
    <property type="entry name" value="Nucleotidyltransferase"/>
    <property type="match status" value="1"/>
</dbReference>
<feature type="domain" description="Polymerase beta nucleotidyltransferase" evidence="1">
    <location>
        <begin position="14"/>
        <end position="104"/>
    </location>
</feature>
<dbReference type="InterPro" id="IPR043519">
    <property type="entry name" value="NT_sf"/>
</dbReference>
<dbReference type="RefSeq" id="WP_090212629.1">
    <property type="nucleotide sequence ID" value="NZ_LT629780.1"/>
</dbReference>
<dbReference type="PANTHER" id="PTHR43852:SF2">
    <property type="entry name" value="PROTEIN ADENYLYLTRANSFERASE MNTA"/>
    <property type="match status" value="1"/>
</dbReference>
<dbReference type="STRING" id="1245526.SAMN05216580_1023"/>
<gene>
    <name evidence="2" type="ORF">SAMN05216580_1023</name>
</gene>
<dbReference type="Pfam" id="PF18765">
    <property type="entry name" value="Polbeta"/>
    <property type="match status" value="1"/>
</dbReference>
<evidence type="ECO:0000313" key="3">
    <source>
        <dbReference type="Proteomes" id="UP000243063"/>
    </source>
</evidence>
<dbReference type="Gene3D" id="3.30.460.10">
    <property type="entry name" value="Beta Polymerase, domain 2"/>
    <property type="match status" value="1"/>
</dbReference>
<evidence type="ECO:0000259" key="1">
    <source>
        <dbReference type="Pfam" id="PF18765"/>
    </source>
</evidence>
<dbReference type="GO" id="GO:0016740">
    <property type="term" value="F:transferase activity"/>
    <property type="evidence" value="ECO:0007669"/>
    <property type="project" value="UniProtKB-KW"/>
</dbReference>
<evidence type="ECO:0000313" key="2">
    <source>
        <dbReference type="EMBL" id="SDU02436.1"/>
    </source>
</evidence>
<sequence length="110" mass="12092">MTPDYGLPADALQAIREVLAAHPGVTAAILYGSRALGRERPGSDIDLTLQGESLQHRDLLDIELALDDLLLPWKIDLSLLAHIDNPALLEHIHRVGQTLYERERVAAIGK</sequence>
<dbReference type="OrthoDB" id="9803106at2"/>
<protein>
    <submittedName>
        <fullName evidence="2">Nucleotidyltransferase domain-containing protein</fullName>
    </submittedName>
</protein>
<name>A0A1H2F4Y6_9GAMM</name>
<reference evidence="3" key="1">
    <citation type="submission" date="2016-10" db="EMBL/GenBank/DDBJ databases">
        <authorList>
            <person name="Varghese N."/>
            <person name="Submissions S."/>
        </authorList>
    </citation>
    <scope>NUCLEOTIDE SEQUENCE [LARGE SCALE GENOMIC DNA]</scope>
    <source>
        <strain evidence="3">CCTCC 2012022</strain>
    </source>
</reference>